<accession>A0AAD1DMR9</accession>
<reference evidence="3 4" key="1">
    <citation type="submission" date="2018-11" db="EMBL/GenBank/DDBJ databases">
        <title>Proposal to divide the Flavobacteriaceae and reorganize its genera based on Amino Acid Identity values calculated from whole genome sequences.</title>
        <authorList>
            <person name="Nicholson A.C."/>
            <person name="Gulvik C.A."/>
            <person name="Whitney A.M."/>
            <person name="Humrighouse B.W."/>
            <person name="Bell M."/>
            <person name="Holmes B."/>
            <person name="Steigerwalt A.G."/>
            <person name="Villarma A."/>
            <person name="Sheth M."/>
            <person name="Batra D."/>
            <person name="Pryor J."/>
            <person name="Bernardet J.-F."/>
            <person name="Hugo C."/>
            <person name="Kampfer P."/>
            <person name="Newman J."/>
            <person name="McQuiston J.R."/>
        </authorList>
    </citation>
    <scope>NUCLEOTIDE SEQUENCE [LARGE SCALE GENOMIC DNA]</scope>
    <source>
        <strain evidence="1 3">G0207</strain>
        <strain evidence="2 4">H5143</strain>
    </source>
</reference>
<dbReference type="Proteomes" id="UP000274073">
    <property type="component" value="Chromosome"/>
</dbReference>
<evidence type="ECO:0000313" key="3">
    <source>
        <dbReference type="Proteomes" id="UP000274073"/>
    </source>
</evidence>
<protein>
    <recommendedName>
        <fullName evidence="5">SbsA Ig-like domain-containing protein</fullName>
    </recommendedName>
</protein>
<dbReference type="RefSeq" id="WP_123854982.1">
    <property type="nucleotide sequence ID" value="NZ_CP033912.1"/>
</dbReference>
<dbReference type="AlphaFoldDB" id="A0AAD1DMR9"/>
<dbReference type="Proteomes" id="UP000281741">
    <property type="component" value="Chromosome"/>
</dbReference>
<dbReference type="EMBL" id="CP033912">
    <property type="protein sequence ID" value="AZA96570.1"/>
    <property type="molecule type" value="Genomic_DNA"/>
</dbReference>
<proteinExistence type="predicted"/>
<dbReference type="EMBL" id="CP033915">
    <property type="protein sequence ID" value="AZA88008.1"/>
    <property type="molecule type" value="Genomic_DNA"/>
</dbReference>
<gene>
    <name evidence="1" type="ORF">EG349_14980</name>
    <name evidence="2" type="ORF">EG353_13765</name>
</gene>
<evidence type="ECO:0008006" key="5">
    <source>
        <dbReference type="Google" id="ProtNLM"/>
    </source>
</evidence>
<name>A0AAD1DMR9_9FLAO</name>
<sequence>MKKTNQLKQKGLSIFLFIFLYTICYSQEILINTKNPNKPIFKAFPIEENIEQPSDLIKVFMVQDDIESQTPLLGSYSKIKDTLLFEPQFELGEGLSFSANFSYKNSTIKKMYKTKPIDTSSVQEIHVKEIYPRDNKIPKSVLTFYIEFPVPMAEDESAYRYINLLDENKKIIPHVWYNKARWISDKIMMIMIHPGRVKKDISYYENLGEIFTVGKKYYLEITNEIKPLNNNDKLKPFIKEFDIISPINTCPKIIEDKLVFPKKNTSEKLKIVFDSPIEFFSTQIGISIKNYNSGKLIEGKIIPGLYDNEWYFAPDKPWTEKRYVLIFNKHLSDPSGNSLIKPFETTSIKKSYRKYIAKKINFRVIKNY</sequence>
<keyword evidence="4" id="KW-1185">Reference proteome</keyword>
<evidence type="ECO:0000313" key="4">
    <source>
        <dbReference type="Proteomes" id="UP000281741"/>
    </source>
</evidence>
<evidence type="ECO:0000313" key="1">
    <source>
        <dbReference type="EMBL" id="AZA88008.1"/>
    </source>
</evidence>
<evidence type="ECO:0000313" key="2">
    <source>
        <dbReference type="EMBL" id="AZA96570.1"/>
    </source>
</evidence>
<organism evidence="1 3">
    <name type="scientific">Chryseobacterium shandongense</name>
    <dbReference type="NCBI Taxonomy" id="1493872"/>
    <lineage>
        <taxon>Bacteria</taxon>
        <taxon>Pseudomonadati</taxon>
        <taxon>Bacteroidota</taxon>
        <taxon>Flavobacteriia</taxon>
        <taxon>Flavobacteriales</taxon>
        <taxon>Weeksellaceae</taxon>
        <taxon>Chryseobacterium group</taxon>
        <taxon>Chryseobacterium</taxon>
    </lineage>
</organism>